<dbReference type="AlphaFoldDB" id="A0A6J7ZGF7"/>
<dbReference type="RefSeq" id="WP_026786839.1">
    <property type="nucleotide sequence ID" value="NZ_LR812491.1"/>
</dbReference>
<dbReference type="Proteomes" id="UP000196521">
    <property type="component" value="Unassembled WGS sequence"/>
</dbReference>
<name>A0A6J7ZGF7_PLARU</name>
<organism evidence="1 2">
    <name type="scientific">Planktothrix rubescens CCAP 1459/22</name>
    <dbReference type="NCBI Taxonomy" id="329571"/>
    <lineage>
        <taxon>Bacteria</taxon>
        <taxon>Bacillati</taxon>
        <taxon>Cyanobacteriota</taxon>
        <taxon>Cyanophyceae</taxon>
        <taxon>Oscillatoriophycideae</taxon>
        <taxon>Oscillatoriales</taxon>
        <taxon>Microcoleaceae</taxon>
        <taxon>Planktothrix</taxon>
    </lineage>
</organism>
<comment type="caution">
    <text evidence="1">The sequence shown here is derived from an EMBL/GenBank/DDBJ whole genome shotgun (WGS) entry which is preliminary data.</text>
</comment>
<evidence type="ECO:0000313" key="2">
    <source>
        <dbReference type="Proteomes" id="UP000196521"/>
    </source>
</evidence>
<keyword evidence="2" id="KW-1185">Reference proteome</keyword>
<gene>
    <name evidence="1" type="ORF">PLAN_100159</name>
</gene>
<proteinExistence type="predicted"/>
<evidence type="ECO:0000313" key="1">
    <source>
        <dbReference type="EMBL" id="CAC5340109.1"/>
    </source>
</evidence>
<protein>
    <submittedName>
        <fullName evidence="1">Uncharacterized protein</fullName>
    </submittedName>
</protein>
<accession>A0A6J7ZGF7</accession>
<dbReference type="EMBL" id="CZCZ02000005">
    <property type="protein sequence ID" value="CAC5340109.1"/>
    <property type="molecule type" value="Genomic_DNA"/>
</dbReference>
<sequence length="103" mass="11853">MTTNPLLLAFPNFVKMENIETDCLRELDRALESVSSEPSQNIEETLNEWLRNHKDIREQLRKFAPSNKEVTKVKAQPKTGVGNVFQELSEAVKQKLKKIEKGK</sequence>
<reference evidence="1" key="1">
    <citation type="submission" date="2020-05" db="EMBL/GenBank/DDBJ databases">
        <authorList>
            <consortium name="Genoscope - CEA"/>
            <person name="William W."/>
        </authorList>
    </citation>
    <scope>NUCLEOTIDE SEQUENCE [LARGE SCALE GENOMIC DNA]</scope>
    <source>
        <strain evidence="1">PCC 7821</strain>
    </source>
</reference>